<dbReference type="RefSeq" id="WP_166453092.1">
    <property type="nucleotide sequence ID" value="NZ_JAAOMA010000031.1"/>
</dbReference>
<protein>
    <submittedName>
        <fullName evidence="1">Uncharacterized protein</fullName>
    </submittedName>
</protein>
<proteinExistence type="predicted"/>
<evidence type="ECO:0000313" key="2">
    <source>
        <dbReference type="Proteomes" id="UP001515641"/>
    </source>
</evidence>
<dbReference type="Gene3D" id="2.40.128.480">
    <property type="entry name" value="Rhodococcus equi virulence-associated protein"/>
    <property type="match status" value="1"/>
</dbReference>
<organism evidence="1 2">
    <name type="scientific">Chromobacterium fluminis</name>
    <dbReference type="NCBI Taxonomy" id="3044269"/>
    <lineage>
        <taxon>Bacteria</taxon>
        <taxon>Pseudomonadati</taxon>
        <taxon>Pseudomonadota</taxon>
        <taxon>Betaproteobacteria</taxon>
        <taxon>Neisseriales</taxon>
        <taxon>Chromobacteriaceae</taxon>
        <taxon>Chromobacterium</taxon>
    </lineage>
</organism>
<keyword evidence="2" id="KW-1185">Reference proteome</keyword>
<dbReference type="EMBL" id="JAAOMA010000031">
    <property type="protein sequence ID" value="NHR07255.1"/>
    <property type="molecule type" value="Genomic_DNA"/>
</dbReference>
<evidence type="ECO:0000313" key="1">
    <source>
        <dbReference type="EMBL" id="NHR07255.1"/>
    </source>
</evidence>
<gene>
    <name evidence="1" type="ORF">HA052_18865</name>
</gene>
<reference evidence="1 2" key="1">
    <citation type="submission" date="2020-03" db="EMBL/GenBank/DDBJ databases">
        <title>Draft genome sequence of environmentally isolated cultures.</title>
        <authorList>
            <person name="Wilson H.S."/>
            <person name="De Leon M.E."/>
        </authorList>
    </citation>
    <scope>NUCLEOTIDE SEQUENCE [LARGE SCALE GENOMIC DNA]</scope>
    <source>
        <strain evidence="1 2">HSC-31F16</strain>
    </source>
</reference>
<sequence length="105" mass="11453">MSYYQATIQFGHFPHLERIEVLLSSGKHFIGDSAGIGPPDGCMSTGGIMVKGPDQSLQATIFFHAQTSATSVIVYFLDKNKEIIATFNGDSIAYKTEFDGVGMWN</sequence>
<name>A0ABX0L6E4_9NEIS</name>
<accession>A0ABX0L6E4</accession>
<dbReference type="Proteomes" id="UP001515641">
    <property type="component" value="Unassembled WGS sequence"/>
</dbReference>
<dbReference type="InterPro" id="IPR038625">
    <property type="entry name" value="R_equi_Vir_sf"/>
</dbReference>
<comment type="caution">
    <text evidence="1">The sequence shown here is derived from an EMBL/GenBank/DDBJ whole genome shotgun (WGS) entry which is preliminary data.</text>
</comment>